<dbReference type="OrthoDB" id="9984275at2759"/>
<evidence type="ECO:0000256" key="1">
    <source>
        <dbReference type="ARBA" id="ARBA00022737"/>
    </source>
</evidence>
<dbReference type="InterPro" id="IPR019734">
    <property type="entry name" value="TPR_rpt"/>
</dbReference>
<gene>
    <name evidence="4" type="ORF">RFI_26167</name>
</gene>
<evidence type="ECO:0000256" key="3">
    <source>
        <dbReference type="PROSITE-ProRule" id="PRU00339"/>
    </source>
</evidence>
<dbReference type="Pfam" id="PF13424">
    <property type="entry name" value="TPR_12"/>
    <property type="match status" value="1"/>
</dbReference>
<dbReference type="SMART" id="SM00028">
    <property type="entry name" value="TPR"/>
    <property type="match status" value="3"/>
</dbReference>
<organism evidence="4 5">
    <name type="scientific">Reticulomyxa filosa</name>
    <dbReference type="NCBI Taxonomy" id="46433"/>
    <lineage>
        <taxon>Eukaryota</taxon>
        <taxon>Sar</taxon>
        <taxon>Rhizaria</taxon>
        <taxon>Retaria</taxon>
        <taxon>Foraminifera</taxon>
        <taxon>Monothalamids</taxon>
        <taxon>Reticulomyxidae</taxon>
        <taxon>Reticulomyxa</taxon>
    </lineage>
</organism>
<sequence>MSCKAFVTIGSKKYELALTTLTVGSLQEQITKVSKPDQQGNTLVKITNGDGYGVETDQHVQYVDVGENKENQINDDCDSNNAVSLMEEDIIHETLDFKNHWNADWIKSNVEAAKIVEQMTKQSEQGLVVVAKKIHQWHNAASTKLVEIDDNFPFITIINNDKDEKYQFGDYWVYVIKKKLVILNGINIDGNIYAIDCEIRLEENANITTQIFFAKNVIIHQKFKHIISPIQWNARFHYEIPVRLQGLQDKAKDCFKKNVFDYAIFEFQKALDLSINAFGPNHAYVADSYNSLGLSYDKKGHYEKAIECYEKSLKITLNIFGKNHAWVANLYNHLGHVYDNKQQYEDAINYYEKSLYIWEQMFGNTNRVIGDLNWNLGRVFEEKDEMKTAGKYYEKTWKTYSRTLGDWHPETLEAKEKVKTLSG</sequence>
<dbReference type="Proteomes" id="UP000023152">
    <property type="component" value="Unassembled WGS sequence"/>
</dbReference>
<feature type="repeat" description="TPR" evidence="3">
    <location>
        <begin position="286"/>
        <end position="319"/>
    </location>
</feature>
<protein>
    <submittedName>
        <fullName evidence="4">Uncharacterized protein</fullName>
    </submittedName>
</protein>
<dbReference type="InterPro" id="IPR011990">
    <property type="entry name" value="TPR-like_helical_dom_sf"/>
</dbReference>
<dbReference type="AlphaFoldDB" id="X6MBG3"/>
<dbReference type="EMBL" id="ASPP01022654">
    <property type="protein sequence ID" value="ETO11209.1"/>
    <property type="molecule type" value="Genomic_DNA"/>
</dbReference>
<accession>X6MBG3</accession>
<keyword evidence="5" id="KW-1185">Reference proteome</keyword>
<dbReference type="PANTHER" id="PTHR45641">
    <property type="entry name" value="TETRATRICOPEPTIDE REPEAT PROTEIN (AFU_ORTHOLOGUE AFUA_6G03870)"/>
    <property type="match status" value="1"/>
</dbReference>
<evidence type="ECO:0000256" key="2">
    <source>
        <dbReference type="ARBA" id="ARBA00022803"/>
    </source>
</evidence>
<reference evidence="4 5" key="1">
    <citation type="journal article" date="2013" name="Curr. Biol.">
        <title>The Genome of the Foraminiferan Reticulomyxa filosa.</title>
        <authorList>
            <person name="Glockner G."/>
            <person name="Hulsmann N."/>
            <person name="Schleicher M."/>
            <person name="Noegel A.A."/>
            <person name="Eichinger L."/>
            <person name="Gallinger C."/>
            <person name="Pawlowski J."/>
            <person name="Sierra R."/>
            <person name="Euteneuer U."/>
            <person name="Pillet L."/>
            <person name="Moustafa A."/>
            <person name="Platzer M."/>
            <person name="Groth M."/>
            <person name="Szafranski K."/>
            <person name="Schliwa M."/>
        </authorList>
    </citation>
    <scope>NUCLEOTIDE SEQUENCE [LARGE SCALE GENOMIC DNA]</scope>
</reference>
<evidence type="ECO:0000313" key="5">
    <source>
        <dbReference type="Proteomes" id="UP000023152"/>
    </source>
</evidence>
<proteinExistence type="predicted"/>
<dbReference type="Gene3D" id="1.25.40.10">
    <property type="entry name" value="Tetratricopeptide repeat domain"/>
    <property type="match status" value="1"/>
</dbReference>
<feature type="repeat" description="TPR" evidence="3">
    <location>
        <begin position="328"/>
        <end position="361"/>
    </location>
</feature>
<dbReference type="SUPFAM" id="SSF48452">
    <property type="entry name" value="TPR-like"/>
    <property type="match status" value="1"/>
</dbReference>
<comment type="caution">
    <text evidence="4">The sequence shown here is derived from an EMBL/GenBank/DDBJ whole genome shotgun (WGS) entry which is preliminary data.</text>
</comment>
<keyword evidence="2 3" id="KW-0802">TPR repeat</keyword>
<dbReference type="PROSITE" id="PS50293">
    <property type="entry name" value="TPR_REGION"/>
    <property type="match status" value="2"/>
</dbReference>
<name>X6MBG3_RETFI</name>
<dbReference type="PANTHER" id="PTHR45641:SF1">
    <property type="entry name" value="AAA+ ATPASE DOMAIN-CONTAINING PROTEIN"/>
    <property type="match status" value="1"/>
</dbReference>
<keyword evidence="1" id="KW-0677">Repeat</keyword>
<dbReference type="PROSITE" id="PS50005">
    <property type="entry name" value="TPR"/>
    <property type="match status" value="2"/>
</dbReference>
<evidence type="ECO:0000313" key="4">
    <source>
        <dbReference type="EMBL" id="ETO11209.1"/>
    </source>
</evidence>